<feature type="compositionally biased region" description="Low complexity" evidence="1">
    <location>
        <begin position="351"/>
        <end position="367"/>
    </location>
</feature>
<evidence type="ECO:0000313" key="2">
    <source>
        <dbReference type="EMBL" id="CAB3997128.1"/>
    </source>
</evidence>
<dbReference type="Proteomes" id="UP001152795">
    <property type="component" value="Unassembled WGS sequence"/>
</dbReference>
<name>A0A6S7GYP7_PARCT</name>
<reference evidence="2" key="1">
    <citation type="submission" date="2020-04" db="EMBL/GenBank/DDBJ databases">
        <authorList>
            <person name="Alioto T."/>
            <person name="Alioto T."/>
            <person name="Gomez Garrido J."/>
        </authorList>
    </citation>
    <scope>NUCLEOTIDE SEQUENCE</scope>
    <source>
        <strain evidence="2">A484AB</strain>
    </source>
</reference>
<evidence type="ECO:0000256" key="1">
    <source>
        <dbReference type="SAM" id="MobiDB-lite"/>
    </source>
</evidence>
<accession>A0A6S7GYP7</accession>
<dbReference type="InterPro" id="IPR016135">
    <property type="entry name" value="UBQ-conjugating_enzyme/RWD"/>
</dbReference>
<dbReference type="SUPFAM" id="SSF54495">
    <property type="entry name" value="UBC-like"/>
    <property type="match status" value="1"/>
</dbReference>
<feature type="compositionally biased region" description="Low complexity" evidence="1">
    <location>
        <begin position="286"/>
        <end position="312"/>
    </location>
</feature>
<evidence type="ECO:0000313" key="3">
    <source>
        <dbReference type="Proteomes" id="UP001152795"/>
    </source>
</evidence>
<dbReference type="EMBL" id="CACRXK020003030">
    <property type="protein sequence ID" value="CAB3997128.1"/>
    <property type="molecule type" value="Genomic_DNA"/>
</dbReference>
<feature type="compositionally biased region" description="Low complexity" evidence="1">
    <location>
        <begin position="262"/>
        <end position="274"/>
    </location>
</feature>
<feature type="compositionally biased region" description="Polar residues" evidence="1">
    <location>
        <begin position="313"/>
        <end position="350"/>
    </location>
</feature>
<proteinExistence type="predicted"/>
<dbReference type="AlphaFoldDB" id="A0A6S7GYP7"/>
<sequence>MVWSLTQRERLAIEKSTLEKYFLLGVTWIDPQHETKVEVLLKSNSDKEYKLRVYIPTDFPNSCPALVVVSPPELFLMDGLRLPEISDSFHTLEDTDGFHRICHFYPPDWTPDITLYQVFMKGRLWIEAYEAHFDTGEDMDVFLGEQKYTVASEEPFYESDDSINDTLPDFDSDGCLDYWRREPLADQPPAPPVTYMTSPFPHLSDQTLPTTVRVLQSMPEMPTLFQPRLPDEALPIGFLLDPSQNSELPAGMHRPPIENKDSPSSQLSQLPFSPVEHQSPERHGISPNNNNNSSNNNNNNNKAPLLSSPSSNYASPPQRSQQPLDSTVNSSPLPCGLENSSVISHSPNDPNNESQAQTSSSNNNAPSRSYRPTGGVDVFGAFHEEMMRRNSASRARPTLVPPPVKPKPKRPR</sequence>
<keyword evidence="3" id="KW-1185">Reference proteome</keyword>
<gene>
    <name evidence="2" type="ORF">PACLA_8A053923</name>
</gene>
<protein>
    <submittedName>
        <fullName evidence="2">Uncharacterized protein</fullName>
    </submittedName>
</protein>
<organism evidence="2 3">
    <name type="scientific">Paramuricea clavata</name>
    <name type="common">Red gorgonian</name>
    <name type="synonym">Violescent sea-whip</name>
    <dbReference type="NCBI Taxonomy" id="317549"/>
    <lineage>
        <taxon>Eukaryota</taxon>
        <taxon>Metazoa</taxon>
        <taxon>Cnidaria</taxon>
        <taxon>Anthozoa</taxon>
        <taxon>Octocorallia</taxon>
        <taxon>Malacalcyonacea</taxon>
        <taxon>Plexauridae</taxon>
        <taxon>Paramuricea</taxon>
    </lineage>
</organism>
<dbReference type="CDD" id="cd00195">
    <property type="entry name" value="UBCc_UEV"/>
    <property type="match status" value="1"/>
</dbReference>
<feature type="region of interest" description="Disordered" evidence="1">
    <location>
        <begin position="236"/>
        <end position="412"/>
    </location>
</feature>
<comment type="caution">
    <text evidence="2">The sequence shown here is derived from an EMBL/GenBank/DDBJ whole genome shotgun (WGS) entry which is preliminary data.</text>
</comment>